<feature type="region of interest" description="Disordered" evidence="1">
    <location>
        <begin position="301"/>
        <end position="328"/>
    </location>
</feature>
<dbReference type="SUPFAM" id="SSF52833">
    <property type="entry name" value="Thioredoxin-like"/>
    <property type="match status" value="1"/>
</dbReference>
<keyword evidence="2" id="KW-0732">Signal</keyword>
<dbReference type="InterPro" id="IPR036249">
    <property type="entry name" value="Thioredoxin-like_sf"/>
</dbReference>
<dbReference type="InterPro" id="IPR012336">
    <property type="entry name" value="Thioredoxin-like_fold"/>
</dbReference>
<evidence type="ECO:0000256" key="1">
    <source>
        <dbReference type="SAM" id="MobiDB-lite"/>
    </source>
</evidence>
<reference evidence="4" key="1">
    <citation type="submission" date="2023-08" db="EMBL/GenBank/DDBJ databases">
        <authorList>
            <person name="Messyasz A."/>
            <person name="Mannisto M.K."/>
            <person name="Kerkhof L.J."/>
            <person name="Haggblom M."/>
        </authorList>
    </citation>
    <scope>NUCLEOTIDE SEQUENCE</scope>
    <source>
        <strain evidence="4">M8UP39</strain>
    </source>
</reference>
<feature type="signal peptide" evidence="2">
    <location>
        <begin position="1"/>
        <end position="24"/>
    </location>
</feature>
<evidence type="ECO:0000313" key="4">
    <source>
        <dbReference type="EMBL" id="XCB23097.1"/>
    </source>
</evidence>
<sequence>MLIAVKPFRTLIFAFALAALGCHAQTPTPTTSDTSGKLSPELVRRVEVLIRSRASVPAGYVIQVGPRTRSEVPGFDKISVSFLADGKSSKPSDFLISTDGNTLAQFSKFDISKDPKLLVSGDGRPSRGGPANAPVLIVGFDDLECPYCAKMHEQLFPALTERYKNQIHIVYRDFPLDQHPWAMRAAIDTNCVGAQSPVGYWNLVDYIHAHAGDLGGTEKSLAKANENLDTLARDEGKKQNLNADALNACLAKQDDTAIKASIKLGESLGVDSTPALFINGEKVEGAQPLEDVYRMIDSALIASGQTPPPPPTPIQAQPQTPPATKPGN</sequence>
<dbReference type="Gene3D" id="3.40.30.10">
    <property type="entry name" value="Glutaredoxin"/>
    <property type="match status" value="1"/>
</dbReference>
<accession>A0AAU7Z2G5</accession>
<dbReference type="InterPro" id="IPR051470">
    <property type="entry name" value="Thiol:disulfide_interchange"/>
</dbReference>
<dbReference type="Pfam" id="PF13462">
    <property type="entry name" value="Thioredoxin_4"/>
    <property type="match status" value="1"/>
</dbReference>
<gene>
    <name evidence="4" type="ORF">RBB81_04015</name>
</gene>
<dbReference type="AlphaFoldDB" id="A0AAU7Z2G5"/>
<feature type="compositionally biased region" description="Pro residues" evidence="1">
    <location>
        <begin position="306"/>
        <end position="328"/>
    </location>
</feature>
<evidence type="ECO:0000256" key="2">
    <source>
        <dbReference type="SAM" id="SignalP"/>
    </source>
</evidence>
<dbReference type="RefSeq" id="WP_353072801.1">
    <property type="nucleotide sequence ID" value="NZ_CP132938.1"/>
</dbReference>
<dbReference type="PROSITE" id="PS51257">
    <property type="entry name" value="PROKAR_LIPOPROTEIN"/>
    <property type="match status" value="1"/>
</dbReference>
<dbReference type="KEGG" id="tgi:RBB81_04015"/>
<dbReference type="PROSITE" id="PS51352">
    <property type="entry name" value="THIOREDOXIN_2"/>
    <property type="match status" value="1"/>
</dbReference>
<feature type="domain" description="Thioredoxin" evidence="3">
    <location>
        <begin position="66"/>
        <end position="301"/>
    </location>
</feature>
<dbReference type="InterPro" id="IPR013766">
    <property type="entry name" value="Thioredoxin_domain"/>
</dbReference>
<proteinExistence type="predicted"/>
<dbReference type="EMBL" id="CP132938">
    <property type="protein sequence ID" value="XCB23097.1"/>
    <property type="molecule type" value="Genomic_DNA"/>
</dbReference>
<dbReference type="PANTHER" id="PTHR35272">
    <property type="entry name" value="THIOL:DISULFIDE INTERCHANGE PROTEIN DSBC-RELATED"/>
    <property type="match status" value="1"/>
</dbReference>
<reference evidence="4" key="2">
    <citation type="journal article" date="2024" name="Environ. Microbiol.">
        <title>Genome analysis and description of Tunturibacter gen. nov. expands the diversity of Terriglobia in tundra soils.</title>
        <authorList>
            <person name="Messyasz A."/>
            <person name="Mannisto M.K."/>
            <person name="Kerkhof L.J."/>
            <person name="Haggblom M.M."/>
        </authorList>
    </citation>
    <scope>NUCLEOTIDE SEQUENCE</scope>
    <source>
        <strain evidence="4">M8UP39</strain>
    </source>
</reference>
<name>A0AAU7Z2G5_9BACT</name>
<protein>
    <submittedName>
        <fullName evidence="4">Thioredoxin domain-containing protein</fullName>
    </submittedName>
</protein>
<organism evidence="4">
    <name type="scientific">Tunturiibacter gelidiferens</name>
    <dbReference type="NCBI Taxonomy" id="3069689"/>
    <lineage>
        <taxon>Bacteria</taxon>
        <taxon>Pseudomonadati</taxon>
        <taxon>Acidobacteriota</taxon>
        <taxon>Terriglobia</taxon>
        <taxon>Terriglobales</taxon>
        <taxon>Acidobacteriaceae</taxon>
        <taxon>Tunturiibacter</taxon>
    </lineage>
</organism>
<dbReference type="PANTHER" id="PTHR35272:SF3">
    <property type="entry name" value="THIOL:DISULFIDE INTERCHANGE PROTEIN DSBC"/>
    <property type="match status" value="1"/>
</dbReference>
<evidence type="ECO:0000259" key="3">
    <source>
        <dbReference type="PROSITE" id="PS51352"/>
    </source>
</evidence>
<feature type="chain" id="PRO_5044009101" evidence="2">
    <location>
        <begin position="25"/>
        <end position="328"/>
    </location>
</feature>